<dbReference type="RefSeq" id="XP_056685153.1">
    <property type="nucleotide sequence ID" value="XM_056829175.1"/>
</dbReference>
<evidence type="ECO:0000313" key="2">
    <source>
        <dbReference type="Proteomes" id="UP000813463"/>
    </source>
</evidence>
<dbReference type="InterPro" id="IPR005174">
    <property type="entry name" value="KIB1-4_b-propeller"/>
</dbReference>
<proteinExistence type="predicted"/>
<evidence type="ECO:0000259" key="1">
    <source>
        <dbReference type="Pfam" id="PF03478"/>
    </source>
</evidence>
<evidence type="ECO:0000313" key="3">
    <source>
        <dbReference type="RefSeq" id="XP_056685153.1"/>
    </source>
</evidence>
<protein>
    <submittedName>
        <fullName evidence="3 4">Uncharacterized protein isoform X1</fullName>
    </submittedName>
</protein>
<evidence type="ECO:0000313" key="4">
    <source>
        <dbReference type="RefSeq" id="XP_056685154.1"/>
    </source>
</evidence>
<name>A0ABM3QP67_SPIOL</name>
<dbReference type="RefSeq" id="XP_056685154.1">
    <property type="nucleotide sequence ID" value="XM_056829176.1"/>
</dbReference>
<reference evidence="2" key="1">
    <citation type="journal article" date="2021" name="Nat. Commun.">
        <title>Genomic analyses provide insights into spinach domestication and the genetic basis of agronomic traits.</title>
        <authorList>
            <person name="Cai X."/>
            <person name="Sun X."/>
            <person name="Xu C."/>
            <person name="Sun H."/>
            <person name="Wang X."/>
            <person name="Ge C."/>
            <person name="Zhang Z."/>
            <person name="Wang Q."/>
            <person name="Fei Z."/>
            <person name="Jiao C."/>
            <person name="Wang Q."/>
        </authorList>
    </citation>
    <scope>NUCLEOTIDE SEQUENCE [LARGE SCALE GENOMIC DNA]</scope>
    <source>
        <strain evidence="2">cv. Varoflay</strain>
    </source>
</reference>
<gene>
    <name evidence="3 4" type="primary">LOC130461187</name>
</gene>
<sequence length="393" mass="45078">MEIQSSQRHCVSWSDLPTNVVQLIAYFLRLRCKDVQSFRGVCTKWWRATHISALLPRRISSVHSTIFSSSVSLLRPLNSPNSPAWMVLSVEATGGATQLFNPISRTRIPNFPDNFDLSRYKSTPLAKEYHIVAGDDHGDDFFHFRSFVYDKVVIFFDRCIANTRNCILVALSRGKVFRALPFHLSPYFSKAFNHNHKKIIVINDITRYKGKTYALDNQGALLSYRKYERFDFDELRLNCPKSKLRKRFVVMRSPSDENLYIVVAMNGRVQGPAGSIKMHFKVYKLCNTDGFSCWTEVKSFGVGDQVLFVFKHHSFFVPAAEFHGCQLRNCIVFSDDAFTQLYLAKSVQLAKYKVAVFELGGEYLYSLPIECYPGFPVMLWSPPPWVLQNAPSP</sequence>
<feature type="domain" description="KIB1-4 beta-propeller" evidence="1">
    <location>
        <begin position="82"/>
        <end position="350"/>
    </location>
</feature>
<dbReference type="Proteomes" id="UP000813463">
    <property type="component" value="Chromosome 5"/>
</dbReference>
<reference evidence="3 4" key="2">
    <citation type="submission" date="2025-05" db="UniProtKB">
        <authorList>
            <consortium name="RefSeq"/>
        </authorList>
    </citation>
    <scope>IDENTIFICATION</scope>
    <source>
        <tissue evidence="3 4">Leaf</tissue>
    </source>
</reference>
<dbReference type="PANTHER" id="PTHR47123">
    <property type="entry name" value="F-BOX PROTEIN SKIP23"/>
    <property type="match status" value="1"/>
</dbReference>
<keyword evidence="2" id="KW-1185">Reference proteome</keyword>
<dbReference type="InterPro" id="IPR051304">
    <property type="entry name" value="SCF_F-box_domain"/>
</dbReference>
<dbReference type="PANTHER" id="PTHR47123:SF6">
    <property type="entry name" value="F-BOX PROTEIN SKIP23-LIKE ISOFORM X1"/>
    <property type="match status" value="1"/>
</dbReference>
<dbReference type="InterPro" id="IPR036047">
    <property type="entry name" value="F-box-like_dom_sf"/>
</dbReference>
<accession>A0ABM3QP67</accession>
<dbReference type="Pfam" id="PF03478">
    <property type="entry name" value="Beta-prop_KIB1-4"/>
    <property type="match status" value="1"/>
</dbReference>
<dbReference type="SUPFAM" id="SSF81383">
    <property type="entry name" value="F-box domain"/>
    <property type="match status" value="1"/>
</dbReference>
<dbReference type="GeneID" id="130461187"/>
<organism evidence="2 3">
    <name type="scientific">Spinacia oleracea</name>
    <name type="common">Spinach</name>
    <dbReference type="NCBI Taxonomy" id="3562"/>
    <lineage>
        <taxon>Eukaryota</taxon>
        <taxon>Viridiplantae</taxon>
        <taxon>Streptophyta</taxon>
        <taxon>Embryophyta</taxon>
        <taxon>Tracheophyta</taxon>
        <taxon>Spermatophyta</taxon>
        <taxon>Magnoliopsida</taxon>
        <taxon>eudicotyledons</taxon>
        <taxon>Gunneridae</taxon>
        <taxon>Pentapetalae</taxon>
        <taxon>Caryophyllales</taxon>
        <taxon>Chenopodiaceae</taxon>
        <taxon>Chenopodioideae</taxon>
        <taxon>Anserineae</taxon>
        <taxon>Spinacia</taxon>
    </lineage>
</organism>